<accession>A0A9N9JRT3</accession>
<reference evidence="1" key="1">
    <citation type="submission" date="2021-06" db="EMBL/GenBank/DDBJ databases">
        <authorList>
            <person name="Kallberg Y."/>
            <person name="Tangrot J."/>
            <person name="Rosling A."/>
        </authorList>
    </citation>
    <scope>NUCLEOTIDE SEQUENCE</scope>
    <source>
        <strain evidence="1">IN212</strain>
    </source>
</reference>
<name>A0A9N9JRT3_9GLOM</name>
<dbReference type="Proteomes" id="UP000789396">
    <property type="component" value="Unassembled WGS sequence"/>
</dbReference>
<feature type="non-terminal residue" evidence="1">
    <location>
        <position position="64"/>
    </location>
</feature>
<dbReference type="AlphaFoldDB" id="A0A9N9JRT3"/>
<sequence>KYVVENFDQCLTIAYVSILDTGNSNHELNTANIPPYIPHYDIESATTTHKSSETSTVIIDDDTE</sequence>
<evidence type="ECO:0000313" key="2">
    <source>
        <dbReference type="Proteomes" id="UP000789396"/>
    </source>
</evidence>
<gene>
    <name evidence="1" type="ORF">RFULGI_LOCUS16908</name>
</gene>
<feature type="non-terminal residue" evidence="1">
    <location>
        <position position="1"/>
    </location>
</feature>
<keyword evidence="2" id="KW-1185">Reference proteome</keyword>
<comment type="caution">
    <text evidence="1">The sequence shown here is derived from an EMBL/GenBank/DDBJ whole genome shotgun (WGS) entry which is preliminary data.</text>
</comment>
<proteinExistence type="predicted"/>
<dbReference type="OrthoDB" id="10547908at2759"/>
<protein>
    <submittedName>
        <fullName evidence="1">1846_t:CDS:1</fullName>
    </submittedName>
</protein>
<dbReference type="EMBL" id="CAJVPZ010062914">
    <property type="protein sequence ID" value="CAG8792698.1"/>
    <property type="molecule type" value="Genomic_DNA"/>
</dbReference>
<organism evidence="1 2">
    <name type="scientific">Racocetra fulgida</name>
    <dbReference type="NCBI Taxonomy" id="60492"/>
    <lineage>
        <taxon>Eukaryota</taxon>
        <taxon>Fungi</taxon>
        <taxon>Fungi incertae sedis</taxon>
        <taxon>Mucoromycota</taxon>
        <taxon>Glomeromycotina</taxon>
        <taxon>Glomeromycetes</taxon>
        <taxon>Diversisporales</taxon>
        <taxon>Gigasporaceae</taxon>
        <taxon>Racocetra</taxon>
    </lineage>
</organism>
<evidence type="ECO:0000313" key="1">
    <source>
        <dbReference type="EMBL" id="CAG8792698.1"/>
    </source>
</evidence>